<dbReference type="EMBL" id="JACCFP010000001">
    <property type="protein sequence ID" value="NYI99767.1"/>
    <property type="molecule type" value="Genomic_DNA"/>
</dbReference>
<organism evidence="3 4">
    <name type="scientific">Nocardioides thalensis</name>
    <dbReference type="NCBI Taxonomy" id="1914755"/>
    <lineage>
        <taxon>Bacteria</taxon>
        <taxon>Bacillati</taxon>
        <taxon>Actinomycetota</taxon>
        <taxon>Actinomycetes</taxon>
        <taxon>Propionibacteriales</taxon>
        <taxon>Nocardioidaceae</taxon>
        <taxon>Nocardioides</taxon>
    </lineage>
</organism>
<dbReference type="Proteomes" id="UP000530424">
    <property type="component" value="Unassembled WGS sequence"/>
</dbReference>
<keyword evidence="2" id="KW-0472">Membrane</keyword>
<accession>A0A853BZG1</accession>
<keyword evidence="2" id="KW-1133">Transmembrane helix</keyword>
<reference evidence="3 4" key="1">
    <citation type="submission" date="2020-07" db="EMBL/GenBank/DDBJ databases">
        <title>Sequencing the genomes of 1000 actinobacteria strains.</title>
        <authorList>
            <person name="Klenk H.-P."/>
        </authorList>
    </citation>
    <scope>NUCLEOTIDE SEQUENCE [LARGE SCALE GENOMIC DNA]</scope>
    <source>
        <strain evidence="3 4">DSM 103833</strain>
    </source>
</reference>
<evidence type="ECO:0000313" key="3">
    <source>
        <dbReference type="EMBL" id="NYI99767.1"/>
    </source>
</evidence>
<name>A0A853BZG1_9ACTN</name>
<sequence length="248" mass="25319">MNDLTDRLAGLDTSAAGPTEETVSADLARGSAALARRRRTRAAGAGVGLTLALGVGLGIAVVVQPDDDATPPSAGPSSTAPGVALVAWEGDQPVGFIVDQVPDGFFVQGSDPWLFTVAPEGDTTHPAAFEDKLVVTLETVSNQPPPGDVGEKVTRLKDGSLAYELGPSDGQGGSDAPPTLSDGDPVDVDGQPGVIRRSPDSLSTTLEFMTERGKVVVQMWKTVGLTDAQLVDFGAGITVTEEAQGSVG</sequence>
<proteinExistence type="predicted"/>
<evidence type="ECO:0000256" key="1">
    <source>
        <dbReference type="SAM" id="MobiDB-lite"/>
    </source>
</evidence>
<dbReference type="AlphaFoldDB" id="A0A853BZG1"/>
<gene>
    <name evidence="3" type="ORF">HNR19_000466</name>
</gene>
<evidence type="ECO:0000313" key="4">
    <source>
        <dbReference type="Proteomes" id="UP000530424"/>
    </source>
</evidence>
<keyword evidence="2" id="KW-0812">Transmembrane</keyword>
<comment type="caution">
    <text evidence="3">The sequence shown here is derived from an EMBL/GenBank/DDBJ whole genome shotgun (WGS) entry which is preliminary data.</text>
</comment>
<feature type="region of interest" description="Disordered" evidence="1">
    <location>
        <begin position="162"/>
        <end position="199"/>
    </location>
</feature>
<evidence type="ECO:0000256" key="2">
    <source>
        <dbReference type="SAM" id="Phobius"/>
    </source>
</evidence>
<feature type="transmembrane region" description="Helical" evidence="2">
    <location>
        <begin position="42"/>
        <end position="63"/>
    </location>
</feature>
<keyword evidence="4" id="KW-1185">Reference proteome</keyword>
<dbReference type="RefSeq" id="WP_179666378.1">
    <property type="nucleotide sequence ID" value="NZ_JACCFP010000001.1"/>
</dbReference>
<protein>
    <submittedName>
        <fullName evidence="3">Uncharacterized protein</fullName>
    </submittedName>
</protein>
<feature type="region of interest" description="Disordered" evidence="1">
    <location>
        <begin position="1"/>
        <end position="24"/>
    </location>
</feature>